<dbReference type="EMBL" id="QYYH01000070">
    <property type="protein sequence ID" value="RJY13007.1"/>
    <property type="molecule type" value="Genomic_DNA"/>
</dbReference>
<dbReference type="GO" id="GO:0051537">
    <property type="term" value="F:2 iron, 2 sulfur cluster binding"/>
    <property type="evidence" value="ECO:0007669"/>
    <property type="project" value="InterPro"/>
</dbReference>
<feature type="domain" description="2Fe-2S ferredoxin-type" evidence="2">
    <location>
        <begin position="14"/>
        <end position="100"/>
    </location>
</feature>
<sequence length="106" mass="11819">MRVSSKTLIFKKPPIVRLKGQPVLLFDKQPTLLDALEQKEVEIFSECRSGFCGSCKTKMISGSVTYVQEPLAALEEDECLPCCCVPVTDLDLELPLHQHEALAIEQ</sequence>
<evidence type="ECO:0000256" key="1">
    <source>
        <dbReference type="ARBA" id="ARBA00023075"/>
    </source>
</evidence>
<evidence type="ECO:0000313" key="4">
    <source>
        <dbReference type="Proteomes" id="UP000273022"/>
    </source>
</evidence>
<reference evidence="3 4" key="1">
    <citation type="submission" date="2018-09" db="EMBL/GenBank/DDBJ databases">
        <title>Phylogeny of the Shewanellaceae, and recommendation for two new genera, Pseudoshewanella and Parashewanella.</title>
        <authorList>
            <person name="Wang G."/>
        </authorList>
    </citation>
    <scope>NUCLEOTIDE SEQUENCE [LARGE SCALE GENOMIC DNA]</scope>
    <source>
        <strain evidence="3 4">KCTC 22492</strain>
    </source>
</reference>
<dbReference type="InterPro" id="IPR036010">
    <property type="entry name" value="2Fe-2S_ferredoxin-like_sf"/>
</dbReference>
<evidence type="ECO:0000313" key="3">
    <source>
        <dbReference type="EMBL" id="RJY13007.1"/>
    </source>
</evidence>
<dbReference type="Gene3D" id="3.10.20.30">
    <property type="match status" value="1"/>
</dbReference>
<dbReference type="Proteomes" id="UP000273022">
    <property type="component" value="Unassembled WGS sequence"/>
</dbReference>
<keyword evidence="1" id="KW-0830">Ubiquinone</keyword>
<dbReference type="SUPFAM" id="SSF54292">
    <property type="entry name" value="2Fe-2S ferredoxin-like"/>
    <property type="match status" value="1"/>
</dbReference>
<organism evidence="3 4">
    <name type="scientific">Parashewanella spongiae</name>
    <dbReference type="NCBI Taxonomy" id="342950"/>
    <lineage>
        <taxon>Bacteria</taxon>
        <taxon>Pseudomonadati</taxon>
        <taxon>Pseudomonadota</taxon>
        <taxon>Gammaproteobacteria</taxon>
        <taxon>Alteromonadales</taxon>
        <taxon>Shewanellaceae</taxon>
        <taxon>Parashewanella</taxon>
    </lineage>
</organism>
<dbReference type="Pfam" id="PF00111">
    <property type="entry name" value="Fer2"/>
    <property type="match status" value="1"/>
</dbReference>
<name>A0A3A6TD00_9GAMM</name>
<dbReference type="PROSITE" id="PS00197">
    <property type="entry name" value="2FE2S_FER_1"/>
    <property type="match status" value="1"/>
</dbReference>
<dbReference type="AlphaFoldDB" id="A0A3A6TD00"/>
<dbReference type="OrthoDB" id="9796486at2"/>
<protein>
    <submittedName>
        <fullName evidence="3">2Fe-2S ferredoxin-like protein</fullName>
    </submittedName>
</protein>
<gene>
    <name evidence="3" type="ORF">D5R81_11880</name>
</gene>
<dbReference type="RefSeq" id="WP_121853853.1">
    <property type="nucleotide sequence ID" value="NZ_CP037952.1"/>
</dbReference>
<dbReference type="NCBIfam" id="NF007985">
    <property type="entry name" value="PRK10713.1"/>
    <property type="match status" value="1"/>
</dbReference>
<accession>A0A3A6TD00</accession>
<dbReference type="InterPro" id="IPR006058">
    <property type="entry name" value="2Fe2S_fd_BS"/>
</dbReference>
<proteinExistence type="predicted"/>
<keyword evidence="4" id="KW-1185">Reference proteome</keyword>
<evidence type="ECO:0000259" key="2">
    <source>
        <dbReference type="PROSITE" id="PS51085"/>
    </source>
</evidence>
<dbReference type="CDD" id="cd00207">
    <property type="entry name" value="fer2"/>
    <property type="match status" value="1"/>
</dbReference>
<dbReference type="InterPro" id="IPR012675">
    <property type="entry name" value="Beta-grasp_dom_sf"/>
</dbReference>
<comment type="caution">
    <text evidence="3">The sequence shown here is derived from an EMBL/GenBank/DDBJ whole genome shotgun (WGS) entry which is preliminary data.</text>
</comment>
<dbReference type="InterPro" id="IPR001041">
    <property type="entry name" value="2Fe-2S_ferredoxin-type"/>
</dbReference>
<dbReference type="PROSITE" id="PS51085">
    <property type="entry name" value="2FE2S_FER_2"/>
    <property type="match status" value="1"/>
</dbReference>